<evidence type="ECO:0000313" key="3">
    <source>
        <dbReference type="EMBL" id="MDD2179057.1"/>
    </source>
</evidence>
<accession>A0ABT5RZD3</accession>
<comment type="caution">
    <text evidence="3">The sequence shown here is derived from an EMBL/GenBank/DDBJ whole genome shotgun (WGS) entry which is preliminary data.</text>
</comment>
<evidence type="ECO:0000256" key="1">
    <source>
        <dbReference type="SAM" id="MobiDB-lite"/>
    </source>
</evidence>
<name>A0ABT5RZD3_9BURK</name>
<reference evidence="3" key="1">
    <citation type="submission" date="2022-10" db="EMBL/GenBank/DDBJ databases">
        <title>Description of microaerobic benzene degrading bacteria.</title>
        <authorList>
            <person name="Bedics A."/>
            <person name="Tancsics A."/>
            <person name="Banerjee S."/>
        </authorList>
    </citation>
    <scope>NUCLEOTIDE SEQUENCE</scope>
    <source>
        <strain evidence="3">D2M1</strain>
    </source>
</reference>
<dbReference type="EMBL" id="JAPCKI010000009">
    <property type="protein sequence ID" value="MDD2179057.1"/>
    <property type="molecule type" value="Genomic_DNA"/>
</dbReference>
<feature type="compositionally biased region" description="Polar residues" evidence="1">
    <location>
        <begin position="46"/>
        <end position="63"/>
    </location>
</feature>
<dbReference type="RefSeq" id="WP_274112171.1">
    <property type="nucleotide sequence ID" value="NZ_JAPCKI010000009.1"/>
</dbReference>
<organism evidence="3 4">
    <name type="scientific">Acidovorax benzenivorans</name>
    <dbReference type="NCBI Taxonomy" id="2987520"/>
    <lineage>
        <taxon>Bacteria</taxon>
        <taxon>Pseudomonadati</taxon>
        <taxon>Pseudomonadota</taxon>
        <taxon>Betaproteobacteria</taxon>
        <taxon>Burkholderiales</taxon>
        <taxon>Comamonadaceae</taxon>
        <taxon>Acidovorax</taxon>
    </lineage>
</organism>
<feature type="region of interest" description="Disordered" evidence="1">
    <location>
        <begin position="21"/>
        <end position="73"/>
    </location>
</feature>
<feature type="compositionally biased region" description="Polar residues" evidence="1">
    <location>
        <begin position="26"/>
        <end position="36"/>
    </location>
</feature>
<proteinExistence type="predicted"/>
<keyword evidence="2" id="KW-0732">Signal</keyword>
<feature type="chain" id="PRO_5047177003" description="Regulator RcnB of Ni and Co efflux" evidence="2">
    <location>
        <begin position="22"/>
        <end position="73"/>
    </location>
</feature>
<evidence type="ECO:0008006" key="5">
    <source>
        <dbReference type="Google" id="ProtNLM"/>
    </source>
</evidence>
<dbReference type="Proteomes" id="UP001148932">
    <property type="component" value="Unassembled WGS sequence"/>
</dbReference>
<evidence type="ECO:0000256" key="2">
    <source>
        <dbReference type="SAM" id="SignalP"/>
    </source>
</evidence>
<sequence length="73" mass="7710">MKPNLLASALALSVFAVPAMAKGGSHSVSGHTTKNGTYVPPHRATNPDSSKTYNWSHKGNVNPYTGKEGTKKD</sequence>
<gene>
    <name evidence="3" type="ORF">OIN59_16590</name>
</gene>
<evidence type="ECO:0000313" key="4">
    <source>
        <dbReference type="Proteomes" id="UP001148932"/>
    </source>
</evidence>
<keyword evidence="4" id="KW-1185">Reference proteome</keyword>
<feature type="signal peptide" evidence="2">
    <location>
        <begin position="1"/>
        <end position="21"/>
    </location>
</feature>
<protein>
    <recommendedName>
        <fullName evidence="5">Regulator RcnB of Ni and Co efflux</fullName>
    </recommendedName>
</protein>